<dbReference type="InterPro" id="IPR011251">
    <property type="entry name" value="Luciferase-like_dom"/>
</dbReference>
<gene>
    <name evidence="3" type="ORF">J2S02_001725</name>
</gene>
<dbReference type="Proteomes" id="UP001232245">
    <property type="component" value="Unassembled WGS sequence"/>
</dbReference>
<dbReference type="InterPro" id="IPR050766">
    <property type="entry name" value="Bact_Lucif_Oxidored"/>
</dbReference>
<dbReference type="PANTHER" id="PTHR30137">
    <property type="entry name" value="LUCIFERASE-LIKE MONOOXYGENASE"/>
    <property type="match status" value="1"/>
</dbReference>
<evidence type="ECO:0000256" key="1">
    <source>
        <dbReference type="ARBA" id="ARBA00007789"/>
    </source>
</evidence>
<feature type="domain" description="Luciferase-like" evidence="2">
    <location>
        <begin position="1"/>
        <end position="298"/>
    </location>
</feature>
<evidence type="ECO:0000259" key="2">
    <source>
        <dbReference type="Pfam" id="PF00296"/>
    </source>
</evidence>
<dbReference type="SUPFAM" id="SSF51679">
    <property type="entry name" value="Bacterial luciferase-like"/>
    <property type="match status" value="1"/>
</dbReference>
<comment type="caution">
    <text evidence="3">The sequence shown here is derived from an EMBL/GenBank/DDBJ whole genome shotgun (WGS) entry which is preliminary data.</text>
</comment>
<dbReference type="RefSeq" id="WP_174881049.1">
    <property type="nucleotide sequence ID" value="NZ_CADEPK010000300.1"/>
</dbReference>
<name>A0ABT9Z0K2_9BACI</name>
<evidence type="ECO:0000313" key="4">
    <source>
        <dbReference type="Proteomes" id="UP001232245"/>
    </source>
</evidence>
<reference evidence="3 4" key="1">
    <citation type="submission" date="2023-07" db="EMBL/GenBank/DDBJ databases">
        <title>Genomic Encyclopedia of Type Strains, Phase IV (KMG-IV): sequencing the most valuable type-strain genomes for metagenomic binning, comparative biology and taxonomic classification.</title>
        <authorList>
            <person name="Goeker M."/>
        </authorList>
    </citation>
    <scope>NUCLEOTIDE SEQUENCE [LARGE SCALE GENOMIC DNA]</scope>
    <source>
        <strain evidence="3 4">DSM 17723</strain>
    </source>
</reference>
<dbReference type="EMBL" id="JAUSTZ010000003">
    <property type="protein sequence ID" value="MDQ0225381.1"/>
    <property type="molecule type" value="Genomic_DNA"/>
</dbReference>
<organism evidence="3 4">
    <name type="scientific">Metabacillus niabensis</name>
    <dbReference type="NCBI Taxonomy" id="324854"/>
    <lineage>
        <taxon>Bacteria</taxon>
        <taxon>Bacillati</taxon>
        <taxon>Bacillota</taxon>
        <taxon>Bacilli</taxon>
        <taxon>Bacillales</taxon>
        <taxon>Bacillaceae</taxon>
        <taxon>Metabacillus</taxon>
    </lineage>
</organism>
<dbReference type="Pfam" id="PF00296">
    <property type="entry name" value="Bac_luciferase"/>
    <property type="match status" value="1"/>
</dbReference>
<sequence length="331" mass="36760">MKLSILDQSPISSGQTAKAALEASVKLAQIGEEYKYTRYWIAEHHDLPGLACSAPEVMLGYIGARTNQIRIGSGAILLPNYRPYKVAETHHLLATLFPNRIDLGIGRSPGGSAEVSMALSKNFLEAVREFPQAVKELKGFLANDFASDHMYAKITAAPLPQTAPELWLLGMSKKSALLAAENGLPYAYADFMSETNGTEIVKLYYDNFTSEHNAKPETIVAVSVICAETTEKAEKLALSSLLWNVLMAKGEAREGIPSVEEAESYPFTTKDKELIMNMKKNMIIGNPQEVRQKLIEIKTMYRATELMLLTITHEPKDKWRSYELIAKELLC</sequence>
<dbReference type="Gene3D" id="3.20.20.30">
    <property type="entry name" value="Luciferase-like domain"/>
    <property type="match status" value="1"/>
</dbReference>
<dbReference type="InterPro" id="IPR036661">
    <property type="entry name" value="Luciferase-like_sf"/>
</dbReference>
<evidence type="ECO:0000313" key="3">
    <source>
        <dbReference type="EMBL" id="MDQ0225381.1"/>
    </source>
</evidence>
<keyword evidence="4" id="KW-1185">Reference proteome</keyword>
<dbReference type="NCBIfam" id="TIGR03558">
    <property type="entry name" value="oxido_grp_1"/>
    <property type="match status" value="1"/>
</dbReference>
<accession>A0ABT9Z0K2</accession>
<comment type="similarity">
    <text evidence="1">To bacterial alkanal monooxygenase alpha and beta chains.</text>
</comment>
<dbReference type="InterPro" id="IPR019949">
    <property type="entry name" value="CmoO-like"/>
</dbReference>
<proteinExistence type="predicted"/>
<dbReference type="PANTHER" id="PTHR30137:SF19">
    <property type="entry name" value="LUCIFERASE-LIKE MONOOXYGENASE"/>
    <property type="match status" value="1"/>
</dbReference>
<protein>
    <submittedName>
        <fullName evidence="3">Luciferase family oxidoreductase group 1</fullName>
    </submittedName>
</protein>